<feature type="compositionally biased region" description="Basic and acidic residues" evidence="1">
    <location>
        <begin position="85"/>
        <end position="108"/>
    </location>
</feature>
<evidence type="ECO:0000256" key="1">
    <source>
        <dbReference type="SAM" id="MobiDB-lite"/>
    </source>
</evidence>
<dbReference type="AlphaFoldDB" id="A0A6P8HPD3"/>
<feature type="compositionally biased region" description="Basic residues" evidence="1">
    <location>
        <begin position="64"/>
        <end position="84"/>
    </location>
</feature>
<evidence type="ECO:0000313" key="3">
    <source>
        <dbReference type="RefSeq" id="XP_031557491.1"/>
    </source>
</evidence>
<reference evidence="3" key="1">
    <citation type="submission" date="2025-08" db="UniProtKB">
        <authorList>
            <consortium name="RefSeq"/>
        </authorList>
    </citation>
    <scope>IDENTIFICATION</scope>
    <source>
        <tissue evidence="3">Tentacle</tissue>
    </source>
</reference>
<feature type="compositionally biased region" description="Basic and acidic residues" evidence="1">
    <location>
        <begin position="40"/>
        <end position="63"/>
    </location>
</feature>
<feature type="compositionally biased region" description="Basic and acidic residues" evidence="1">
    <location>
        <begin position="120"/>
        <end position="133"/>
    </location>
</feature>
<feature type="region of interest" description="Disordered" evidence="1">
    <location>
        <begin position="200"/>
        <end position="239"/>
    </location>
</feature>
<dbReference type="Proteomes" id="UP000515163">
    <property type="component" value="Unplaced"/>
</dbReference>
<dbReference type="OrthoDB" id="10480481at2759"/>
<name>A0A6P8HPD3_ACTTE</name>
<organism evidence="2 3">
    <name type="scientific">Actinia tenebrosa</name>
    <name type="common">Australian red waratah sea anemone</name>
    <dbReference type="NCBI Taxonomy" id="6105"/>
    <lineage>
        <taxon>Eukaryota</taxon>
        <taxon>Metazoa</taxon>
        <taxon>Cnidaria</taxon>
        <taxon>Anthozoa</taxon>
        <taxon>Hexacorallia</taxon>
        <taxon>Actiniaria</taxon>
        <taxon>Actiniidae</taxon>
        <taxon>Actinia</taxon>
    </lineage>
</organism>
<sequence length="283" mass="32276">MADIEVKQKKRKISDVFKKKNKENKKELAEEVEVLDVKETGEKTVEKSGEKDVETADVQDTHERKKKKFGHRRFLPSRNKKSKKEKSEVESSQVVKEENLVMDRDKPGQVEAEEEEFVEEKDNIEPEPEKDNSEEFTSEVQNVQLKCESPEAVIQSDGKEVTAQTMATNVNKNKEQLKNDVLLKEESQSSEEGSVIRALLRQGVPSEETPTDEHHDPDYSSDSTKQGEDEEKCDSNEVERCIREKMTGRKIHWMPETVSTTPVGRPGTPISRPLYSTVLICTA</sequence>
<dbReference type="RefSeq" id="XP_031557491.1">
    <property type="nucleotide sequence ID" value="XM_031701631.1"/>
</dbReference>
<evidence type="ECO:0000313" key="2">
    <source>
        <dbReference type="Proteomes" id="UP000515163"/>
    </source>
</evidence>
<protein>
    <submittedName>
        <fullName evidence="3">Kinesin-like protein KIF21A</fullName>
    </submittedName>
</protein>
<dbReference type="KEGG" id="aten:116294101"/>
<proteinExistence type="predicted"/>
<keyword evidence="2" id="KW-1185">Reference proteome</keyword>
<gene>
    <name evidence="3" type="primary">LOC116294101</name>
</gene>
<accession>A0A6P8HPD3</accession>
<dbReference type="InParanoid" id="A0A6P8HPD3"/>
<dbReference type="GeneID" id="116294101"/>
<feature type="region of interest" description="Disordered" evidence="1">
    <location>
        <begin position="40"/>
        <end position="141"/>
    </location>
</feature>